<name>A0AAV7DX48_ARIFI</name>
<dbReference type="Proteomes" id="UP000825729">
    <property type="component" value="Unassembled WGS sequence"/>
</dbReference>
<dbReference type="EMBL" id="JAINDJ010000007">
    <property type="protein sequence ID" value="KAG9441079.1"/>
    <property type="molecule type" value="Genomic_DNA"/>
</dbReference>
<evidence type="ECO:0000256" key="1">
    <source>
        <dbReference type="SAM" id="MobiDB-lite"/>
    </source>
</evidence>
<sequence>MTEIDEYKTVAEDEREAIAKDEHETVVEVAKTDFSKIYKREKGSATASSGGSSSVFISLGSTTLMFHSNYRSKKSTSVPSTMKPVQSVTKLLQTAVEVRPLYKGNSHKLNRVDGSLESPQMLENCKANS</sequence>
<keyword evidence="3" id="KW-1185">Reference proteome</keyword>
<accession>A0AAV7DX48</accession>
<evidence type="ECO:0000313" key="2">
    <source>
        <dbReference type="EMBL" id="KAG9441079.1"/>
    </source>
</evidence>
<gene>
    <name evidence="2" type="ORF">H6P81_016933</name>
</gene>
<protein>
    <submittedName>
        <fullName evidence="2">Uncharacterized protein</fullName>
    </submittedName>
</protein>
<proteinExistence type="predicted"/>
<evidence type="ECO:0000313" key="3">
    <source>
        <dbReference type="Proteomes" id="UP000825729"/>
    </source>
</evidence>
<dbReference type="AlphaFoldDB" id="A0AAV7DX48"/>
<reference evidence="2 3" key="1">
    <citation type="submission" date="2021-07" db="EMBL/GenBank/DDBJ databases">
        <title>The Aristolochia fimbriata genome: insights into angiosperm evolution, floral development and chemical biosynthesis.</title>
        <authorList>
            <person name="Jiao Y."/>
        </authorList>
    </citation>
    <scope>NUCLEOTIDE SEQUENCE [LARGE SCALE GENOMIC DNA]</scope>
    <source>
        <strain evidence="2">IBCAS-2021</strain>
        <tissue evidence="2">Leaf</tissue>
    </source>
</reference>
<feature type="region of interest" description="Disordered" evidence="1">
    <location>
        <begin position="103"/>
        <end position="129"/>
    </location>
</feature>
<comment type="caution">
    <text evidence="2">The sequence shown here is derived from an EMBL/GenBank/DDBJ whole genome shotgun (WGS) entry which is preliminary data.</text>
</comment>
<organism evidence="2 3">
    <name type="scientific">Aristolochia fimbriata</name>
    <name type="common">White veined hardy Dutchman's pipe vine</name>
    <dbReference type="NCBI Taxonomy" id="158543"/>
    <lineage>
        <taxon>Eukaryota</taxon>
        <taxon>Viridiplantae</taxon>
        <taxon>Streptophyta</taxon>
        <taxon>Embryophyta</taxon>
        <taxon>Tracheophyta</taxon>
        <taxon>Spermatophyta</taxon>
        <taxon>Magnoliopsida</taxon>
        <taxon>Magnoliidae</taxon>
        <taxon>Piperales</taxon>
        <taxon>Aristolochiaceae</taxon>
        <taxon>Aristolochia</taxon>
    </lineage>
</organism>